<evidence type="ECO:0000313" key="2">
    <source>
        <dbReference type="EMBL" id="KAH7645132.1"/>
    </source>
</evidence>
<gene>
    <name evidence="2" type="ORF">HUG17_0670</name>
</gene>
<protein>
    <submittedName>
        <fullName evidence="2">Uncharacterized protein</fullName>
    </submittedName>
</protein>
<keyword evidence="1" id="KW-0732">Signal</keyword>
<name>A0A9D4P7B2_DERFA</name>
<evidence type="ECO:0000256" key="1">
    <source>
        <dbReference type="SAM" id="SignalP"/>
    </source>
</evidence>
<sequence length="296" mass="34330">MIMNSIRLLLSCGLFSTIVIDSIQSLSISSRTSMNQWASEEKFCANILQPCQCFVNAETNLLSVHCKGDERIVNNNLDQILIRIAQTVDDIQFDELILENFTKILAINFTKIQRVPVKTIRIFNCQHLERFSGDDRFNLTSTLAQSLIEIELSGNKAIDSDQLFKFLYTQFPRLQSIILSSINYQQIPVFNRNQNNKCLPWKRLIFNHRCTSPEQQRQPIIIEQKDQFIDLCNVRWLDLSCMNLKHINQMAIMKLCQNLNVTSTTTNGRQLHVDLSYNPLLNIDQWTGDDDVHIEF</sequence>
<feature type="chain" id="PRO_5039117685" evidence="1">
    <location>
        <begin position="26"/>
        <end position="296"/>
    </location>
</feature>
<reference evidence="2" key="2">
    <citation type="journal article" date="2021" name="World Allergy Organ. J.">
        <title>Chromosome-level assembly of Dermatophagoides farinae genome and transcriptome reveals two novel allergens Der f 37 and Der f 39.</title>
        <authorList>
            <person name="Chen J."/>
            <person name="Cai Z."/>
            <person name="Fan D."/>
            <person name="Hu J."/>
            <person name="Hou Y."/>
            <person name="He Y."/>
            <person name="Zhang Z."/>
            <person name="Zhao Z."/>
            <person name="Gao P."/>
            <person name="Hu W."/>
            <person name="Sun J."/>
            <person name="Li J."/>
            <person name="Ji K."/>
        </authorList>
    </citation>
    <scope>NUCLEOTIDE SEQUENCE</scope>
    <source>
        <strain evidence="2">JKM2019</strain>
    </source>
</reference>
<reference evidence="2" key="1">
    <citation type="submission" date="2020-06" db="EMBL/GenBank/DDBJ databases">
        <authorList>
            <person name="Ji K."/>
            <person name="Li J."/>
        </authorList>
    </citation>
    <scope>NUCLEOTIDE SEQUENCE</scope>
    <source>
        <strain evidence="2">JKM2019</strain>
        <tissue evidence="2">Whole body</tissue>
    </source>
</reference>
<proteinExistence type="predicted"/>
<dbReference type="Proteomes" id="UP000828236">
    <property type="component" value="Unassembled WGS sequence"/>
</dbReference>
<comment type="caution">
    <text evidence="2">The sequence shown here is derived from an EMBL/GenBank/DDBJ whole genome shotgun (WGS) entry which is preliminary data.</text>
</comment>
<feature type="signal peptide" evidence="1">
    <location>
        <begin position="1"/>
        <end position="25"/>
    </location>
</feature>
<dbReference type="EMBL" id="SDOV01000001">
    <property type="protein sequence ID" value="KAH7645132.1"/>
    <property type="molecule type" value="Genomic_DNA"/>
</dbReference>
<dbReference type="OrthoDB" id="6499361at2759"/>
<organism evidence="2">
    <name type="scientific">Dermatophagoides farinae</name>
    <name type="common">American house dust mite</name>
    <dbReference type="NCBI Taxonomy" id="6954"/>
    <lineage>
        <taxon>Eukaryota</taxon>
        <taxon>Metazoa</taxon>
        <taxon>Ecdysozoa</taxon>
        <taxon>Arthropoda</taxon>
        <taxon>Chelicerata</taxon>
        <taxon>Arachnida</taxon>
        <taxon>Acari</taxon>
        <taxon>Acariformes</taxon>
        <taxon>Sarcoptiformes</taxon>
        <taxon>Astigmata</taxon>
        <taxon>Psoroptidia</taxon>
        <taxon>Analgoidea</taxon>
        <taxon>Pyroglyphidae</taxon>
        <taxon>Dermatophagoidinae</taxon>
        <taxon>Dermatophagoides</taxon>
    </lineage>
</organism>
<accession>A0A9D4P7B2</accession>
<dbReference type="AlphaFoldDB" id="A0A9D4P7B2"/>